<dbReference type="RefSeq" id="YP_009394306.1">
    <property type="nucleotide sequence ID" value="NC_035272.1"/>
</dbReference>
<keyword evidence="1" id="KW-0934">Plastid</keyword>
<protein>
    <submittedName>
        <fullName evidence="1">Uncharacterized protein</fullName>
    </submittedName>
</protein>
<sequence>MILSNFILFLVYQKNQCINFLLQQKNHIEYNVILKNHSMNQNQILIAKRSQSVQETLESSTSSRSYDKLVSRNIWQKIINRYLQETVFLSFSNNLTIDYINKLKNMGLSVYDSSQNRLFLNSFSRYLISGKINISDKYHNDFLVYSIESKDNVHIKYTWLKFFNFGNINFLKLTNNIGKKLNQYLTSFSSNSLPLFVLVNNNYEIIMSESVDELPTFSSGFDFHTMITSRLLQNSNNKRNHTCLLFANYNDALEYKNYINYKNYKSTSLLDIKIIPSNINIYNKLKQFYTHKVDVRLIPDLEEISSLLNEYSKYENISFNDNQKYGQNFFQGQPLYQIKPFNVKSNDQKVLNSRNIYFLKNSKRYTILNTCFLNYYTALNAWQQLIKENSQLQLPSNPQILVSNLESFIQDKQDTIFFKNVTFLPSLENYLFIKKSVQFSIQGQYKLQYWLSNQSIYIKTLFYRIFWSLTSRQPNNW</sequence>
<proteinExistence type="predicted"/>
<reference evidence="1" key="1">
    <citation type="journal article" date="2017" name="J. Phycol.">
        <title>Analysis of chloroplast genomes and a supermatrix inform reclassification of the Rhodomelaceae (Rhodophyta).</title>
        <authorList>
            <person name="Diaz-Tapia P."/>
            <person name="Maggs C.A."/>
            <person name="West J.A."/>
            <person name="Verbruggen H."/>
        </authorList>
    </citation>
    <scope>NUCLEOTIDE SEQUENCE</scope>
    <source>
        <strain evidence="1">PD516</strain>
    </source>
</reference>
<dbReference type="GeneID" id="33356146"/>
<geneLocation type="chloroplast" evidence="1"/>
<gene>
    <name evidence="1" type="primary">ycf80</name>
</gene>
<organism evidence="1">
    <name type="scientific">Leptosiphonia brodiei</name>
    <dbReference type="NCBI Taxonomy" id="2608611"/>
    <lineage>
        <taxon>Eukaryota</taxon>
        <taxon>Rhodophyta</taxon>
        <taxon>Florideophyceae</taxon>
        <taxon>Rhodymeniophycidae</taxon>
        <taxon>Ceramiales</taxon>
        <taxon>Rhodomelaceae</taxon>
        <taxon>Polysiphonioideae</taxon>
        <taxon>Leptosiphonia</taxon>
    </lineage>
</organism>
<name>A0A1Z1M9T0_9FLOR</name>
<dbReference type="EMBL" id="MF101425">
    <property type="protein sequence ID" value="ARW62868.1"/>
    <property type="molecule type" value="Genomic_DNA"/>
</dbReference>
<keyword evidence="1" id="KW-0150">Chloroplast</keyword>
<accession>A0A1Z1M9T0</accession>
<evidence type="ECO:0000313" key="1">
    <source>
        <dbReference type="EMBL" id="ARW62868.1"/>
    </source>
</evidence>
<dbReference type="AlphaFoldDB" id="A0A1Z1M9T0"/>